<keyword evidence="3" id="KW-1185">Reference proteome</keyword>
<dbReference type="RefSeq" id="WP_194932542.1">
    <property type="nucleotide sequence ID" value="NZ_JADLZT010000012.1"/>
</dbReference>
<gene>
    <name evidence="2" type="ORF">IU514_18110</name>
</gene>
<name>A0ABS0BE33_9GAMM</name>
<protein>
    <submittedName>
        <fullName evidence="2">Uncharacterized protein</fullName>
    </submittedName>
</protein>
<feature type="signal peptide" evidence="1">
    <location>
        <begin position="1"/>
        <end position="18"/>
    </location>
</feature>
<sequence length="162" mass="17412">MRRSQGMMVLSCAIAVLAALVPAGRAVGAEGGEAVPLLWESPGCDHDKLGTVEIEAGERVSEQTRDLMVPLVDYGRAMKRLSEAAQQRGGNAVVLRWHQGVYFTRNGKQSRKPVYVKLRGAAIRLPAPEQCRLQLVDADELEARSLGGKPVNVSSGDAYAGE</sequence>
<feature type="chain" id="PRO_5045598808" evidence="1">
    <location>
        <begin position="19"/>
        <end position="162"/>
    </location>
</feature>
<accession>A0ABS0BE33</accession>
<organism evidence="2 3">
    <name type="scientific">Lysobacter niastensis</name>
    <dbReference type="NCBI Taxonomy" id="380629"/>
    <lineage>
        <taxon>Bacteria</taxon>
        <taxon>Pseudomonadati</taxon>
        <taxon>Pseudomonadota</taxon>
        <taxon>Gammaproteobacteria</taxon>
        <taxon>Lysobacterales</taxon>
        <taxon>Lysobacteraceae</taxon>
        <taxon>Lysobacter</taxon>
    </lineage>
</organism>
<dbReference type="EMBL" id="JADLZT010000012">
    <property type="protein sequence ID" value="MBF6025947.1"/>
    <property type="molecule type" value="Genomic_DNA"/>
</dbReference>
<evidence type="ECO:0000256" key="1">
    <source>
        <dbReference type="SAM" id="SignalP"/>
    </source>
</evidence>
<evidence type="ECO:0000313" key="3">
    <source>
        <dbReference type="Proteomes" id="UP001429984"/>
    </source>
</evidence>
<comment type="caution">
    <text evidence="2">The sequence shown here is derived from an EMBL/GenBank/DDBJ whole genome shotgun (WGS) entry which is preliminary data.</text>
</comment>
<dbReference type="Proteomes" id="UP001429984">
    <property type="component" value="Unassembled WGS sequence"/>
</dbReference>
<reference evidence="2 3" key="1">
    <citation type="submission" date="2020-11" db="EMBL/GenBank/DDBJ databases">
        <title>Draft Genome Sequence and Secondary Metabolite Biosynthetic Potential of the Lysobacter niastensis Type strain DSM 18481.</title>
        <authorList>
            <person name="Turrini P."/>
            <person name="Artuso I."/>
            <person name="Tescari M."/>
            <person name="Lugli G.A."/>
            <person name="Frangipani E."/>
            <person name="Ventura M."/>
            <person name="Visca P."/>
        </authorList>
    </citation>
    <scope>NUCLEOTIDE SEQUENCE [LARGE SCALE GENOMIC DNA]</scope>
    <source>
        <strain evidence="2 3">DSM 18481</strain>
    </source>
</reference>
<proteinExistence type="predicted"/>
<keyword evidence="1" id="KW-0732">Signal</keyword>
<evidence type="ECO:0000313" key="2">
    <source>
        <dbReference type="EMBL" id="MBF6025947.1"/>
    </source>
</evidence>